<sequence>MPERPGGAQTRLRARVPAGNLWKTRVGIPKPEDRVELVDGEVVEMAPIGSRHHACVMRLDELLRTHGTEEYLVSVQEPVRLSEINELQPDVALLKRREDFYSEAPPAPEDVLLVVEVSDTTPAYDRNVKLPLYARSGIPEVWIVDVESQRVEIYSDPQSGSYNTVRRYGTRDTLHSATVPEISLRAGEIFGR</sequence>
<reference evidence="2 3" key="1">
    <citation type="submission" date="2019-03" db="EMBL/GenBank/DDBJ databases">
        <title>Whole genome sequence of a novel Rubrobacter taiwanensis strain, isolated from Yellowstone National Park.</title>
        <authorList>
            <person name="Freed S."/>
            <person name="Ramaley R.F."/>
            <person name="Kyndt J.A."/>
        </authorList>
    </citation>
    <scope>NUCLEOTIDE SEQUENCE [LARGE SCALE GENOMIC DNA]</scope>
    <source>
        <strain evidence="2 3">Yellowstone</strain>
    </source>
</reference>
<dbReference type="CDD" id="cd06260">
    <property type="entry name" value="DUF820-like"/>
    <property type="match status" value="1"/>
</dbReference>
<organism evidence="2 3">
    <name type="scientific">Rubrobacter taiwanensis</name>
    <dbReference type="NCBI Taxonomy" id="185139"/>
    <lineage>
        <taxon>Bacteria</taxon>
        <taxon>Bacillati</taxon>
        <taxon>Actinomycetota</taxon>
        <taxon>Rubrobacteria</taxon>
        <taxon>Rubrobacterales</taxon>
        <taxon>Rubrobacteraceae</taxon>
        <taxon>Rubrobacter</taxon>
    </lineage>
</organism>
<dbReference type="GO" id="GO:0004519">
    <property type="term" value="F:endonuclease activity"/>
    <property type="evidence" value="ECO:0007669"/>
    <property type="project" value="UniProtKB-KW"/>
</dbReference>
<dbReference type="EMBL" id="SKBU01000001">
    <property type="protein sequence ID" value="TCJ20703.1"/>
    <property type="molecule type" value="Genomic_DNA"/>
</dbReference>
<dbReference type="PANTHER" id="PTHR35400:SF1">
    <property type="entry name" value="SLR1083 PROTEIN"/>
    <property type="match status" value="1"/>
</dbReference>
<keyword evidence="3" id="KW-1185">Reference proteome</keyword>
<evidence type="ECO:0000259" key="1">
    <source>
        <dbReference type="Pfam" id="PF05685"/>
    </source>
</evidence>
<dbReference type="InterPro" id="IPR008538">
    <property type="entry name" value="Uma2"/>
</dbReference>
<comment type="caution">
    <text evidence="2">The sequence shown here is derived from an EMBL/GenBank/DDBJ whole genome shotgun (WGS) entry which is preliminary data.</text>
</comment>
<keyword evidence="2" id="KW-0378">Hydrolase</keyword>
<feature type="domain" description="Putative restriction endonuclease" evidence="1">
    <location>
        <begin position="30"/>
        <end position="185"/>
    </location>
</feature>
<evidence type="ECO:0000313" key="2">
    <source>
        <dbReference type="EMBL" id="TCJ20703.1"/>
    </source>
</evidence>
<evidence type="ECO:0000313" key="3">
    <source>
        <dbReference type="Proteomes" id="UP000295244"/>
    </source>
</evidence>
<proteinExistence type="predicted"/>
<protein>
    <submittedName>
        <fullName evidence="2">Uma2 family endonuclease</fullName>
    </submittedName>
</protein>
<gene>
    <name evidence="2" type="ORF">E0L93_00275</name>
</gene>
<accession>A0A4R1BSA3</accession>
<dbReference type="Proteomes" id="UP000295244">
    <property type="component" value="Unassembled WGS sequence"/>
</dbReference>
<dbReference type="InterPro" id="IPR012296">
    <property type="entry name" value="Nuclease_put_TT1808"/>
</dbReference>
<keyword evidence="2" id="KW-0255">Endonuclease</keyword>
<dbReference type="SUPFAM" id="SSF52980">
    <property type="entry name" value="Restriction endonuclease-like"/>
    <property type="match status" value="1"/>
</dbReference>
<dbReference type="PANTHER" id="PTHR35400">
    <property type="entry name" value="SLR1083 PROTEIN"/>
    <property type="match status" value="1"/>
</dbReference>
<dbReference type="Pfam" id="PF05685">
    <property type="entry name" value="Uma2"/>
    <property type="match status" value="1"/>
</dbReference>
<dbReference type="InterPro" id="IPR011335">
    <property type="entry name" value="Restrct_endonuc-II-like"/>
</dbReference>
<keyword evidence="2" id="KW-0540">Nuclease</keyword>
<name>A0A4R1BSA3_9ACTN</name>
<dbReference type="OrthoDB" id="4537149at2"/>
<dbReference type="RefSeq" id="WP_132687112.1">
    <property type="nucleotide sequence ID" value="NZ_SKBU01000001.1"/>
</dbReference>
<dbReference type="Gene3D" id="3.90.1570.10">
    <property type="entry name" value="tt1808, chain A"/>
    <property type="match status" value="1"/>
</dbReference>
<dbReference type="AlphaFoldDB" id="A0A4R1BSA3"/>